<dbReference type="EMBL" id="CP081869">
    <property type="protein sequence ID" value="QZO02570.1"/>
    <property type="molecule type" value="Genomic_DNA"/>
</dbReference>
<evidence type="ECO:0000256" key="1">
    <source>
        <dbReference type="SAM" id="MobiDB-lite"/>
    </source>
</evidence>
<dbReference type="Proteomes" id="UP000825701">
    <property type="component" value="Chromosome"/>
</dbReference>
<evidence type="ECO:0000256" key="2">
    <source>
        <dbReference type="SAM" id="Phobius"/>
    </source>
</evidence>
<feature type="transmembrane region" description="Helical" evidence="2">
    <location>
        <begin position="74"/>
        <end position="92"/>
    </location>
</feature>
<dbReference type="KEGG" id="cmet:K6K41_04680"/>
<sequence>MLVAAALAALTEDAARREPSGAASPAATAAYATGASAALGLALAMAMRDGGLTVALSFLAMALGLVAARRNIRALGWLAIVAAAIVLVRIGVDPRIVGDDLGDDAAVQRSALGLRRAHGRVLDRRARLRQGRPTPSLAGARRPQPRVRAALELHAGAPFRHRRRGRDAGRRDPGGGPRRDRRLRAVGGRRKNCRSAALPPC</sequence>
<proteinExistence type="predicted"/>
<keyword evidence="2" id="KW-0812">Transmembrane</keyword>
<feature type="region of interest" description="Disordered" evidence="1">
    <location>
        <begin position="152"/>
        <end position="201"/>
    </location>
</feature>
<feature type="transmembrane region" description="Helical" evidence="2">
    <location>
        <begin position="51"/>
        <end position="68"/>
    </location>
</feature>
<feature type="compositionally biased region" description="Basic residues" evidence="1">
    <location>
        <begin position="179"/>
        <end position="193"/>
    </location>
</feature>
<keyword evidence="4" id="KW-1185">Reference proteome</keyword>
<organism evidence="3 4">
    <name type="scientific">Chenggangzhangella methanolivorans</name>
    <dbReference type="NCBI Taxonomy" id="1437009"/>
    <lineage>
        <taxon>Bacteria</taxon>
        <taxon>Pseudomonadati</taxon>
        <taxon>Pseudomonadota</taxon>
        <taxon>Alphaproteobacteria</taxon>
        <taxon>Hyphomicrobiales</taxon>
        <taxon>Methylopilaceae</taxon>
        <taxon>Chenggangzhangella</taxon>
    </lineage>
</organism>
<keyword evidence="2" id="KW-0472">Membrane</keyword>
<evidence type="ECO:0000313" key="4">
    <source>
        <dbReference type="Proteomes" id="UP000825701"/>
    </source>
</evidence>
<gene>
    <name evidence="3" type="ORF">K6K41_04680</name>
</gene>
<dbReference type="AlphaFoldDB" id="A0A9E6URR0"/>
<evidence type="ECO:0000313" key="3">
    <source>
        <dbReference type="EMBL" id="QZO02570.1"/>
    </source>
</evidence>
<keyword evidence="2" id="KW-1133">Transmembrane helix</keyword>
<name>A0A9E6URR0_9HYPH</name>
<protein>
    <submittedName>
        <fullName evidence="3">Uncharacterized protein</fullName>
    </submittedName>
</protein>
<accession>A0A9E6URR0</accession>
<reference evidence="3" key="1">
    <citation type="submission" date="2021-08" db="EMBL/GenBank/DDBJ databases">
        <authorList>
            <person name="Zhang H."/>
            <person name="Xu M."/>
            <person name="Yu Z."/>
            <person name="Yang L."/>
            <person name="Cai Y."/>
        </authorList>
    </citation>
    <scope>NUCLEOTIDE SEQUENCE</scope>
    <source>
        <strain evidence="3">CHL1</strain>
    </source>
</reference>